<proteinExistence type="predicted"/>
<organism evidence="9 10">
    <name type="scientific">Orientia tsutsugamushi (strain Ikeda)</name>
    <name type="common">Rickettsia tsutsugamushi</name>
    <dbReference type="NCBI Taxonomy" id="334380"/>
    <lineage>
        <taxon>Bacteria</taxon>
        <taxon>Pseudomonadati</taxon>
        <taxon>Pseudomonadota</taxon>
        <taxon>Alphaproteobacteria</taxon>
        <taxon>Rickettsiales</taxon>
        <taxon>Rickettsiaceae</taxon>
        <taxon>Rickettsieae</taxon>
        <taxon>Orientia</taxon>
    </lineage>
</organism>
<reference evidence="10" key="1">
    <citation type="journal article" date="2008" name="DNA Res.">
        <title>The whole-genome sequencing of the obligate intracellular bacterium Orientia tsutsugamushi revealed massive gene amplification during reductive genome evolution.</title>
        <authorList>
            <person name="Nakayama K."/>
            <person name="Yamashita A."/>
            <person name="Kurokawa K."/>
            <person name="Morimoto T."/>
            <person name="Ogawa M."/>
            <person name="Fukuhara M."/>
            <person name="Urakami H."/>
            <person name="Ohnishi M."/>
            <person name="Uchiyama I."/>
            <person name="Ogura Y."/>
            <person name="Ooka T."/>
            <person name="Oshima K."/>
            <person name="Tamura A."/>
            <person name="Hattori M."/>
            <person name="Hayashi T."/>
        </authorList>
    </citation>
    <scope>NUCLEOTIDE SEQUENCE [LARGE SCALE GENOMIC DNA]</scope>
    <source>
        <strain evidence="10">Ikeda</strain>
    </source>
</reference>
<dbReference type="Proteomes" id="UP000001033">
    <property type="component" value="Chromosome"/>
</dbReference>
<evidence type="ECO:0000313" key="9">
    <source>
        <dbReference type="EMBL" id="BAG39827.1"/>
    </source>
</evidence>
<evidence type="ECO:0000313" key="10">
    <source>
        <dbReference type="Proteomes" id="UP000001033"/>
    </source>
</evidence>
<dbReference type="PANTHER" id="PTHR43694">
    <property type="entry name" value="RIBONUCLEASE J"/>
    <property type="match status" value="1"/>
</dbReference>
<dbReference type="Gene3D" id="3.10.20.580">
    <property type="match status" value="1"/>
</dbReference>
<feature type="domain" description="Metallo-beta-lactamase" evidence="8">
    <location>
        <begin position="54"/>
        <end position="238"/>
    </location>
</feature>
<keyword evidence="2" id="KW-0540">Nuclease</keyword>
<dbReference type="PANTHER" id="PTHR43694:SF1">
    <property type="entry name" value="RIBONUCLEASE J"/>
    <property type="match status" value="1"/>
</dbReference>
<dbReference type="InterPro" id="IPR004613">
    <property type="entry name" value="RNase_J"/>
</dbReference>
<dbReference type="SMART" id="SM00849">
    <property type="entry name" value="Lactamase_B"/>
    <property type="match status" value="1"/>
</dbReference>
<dbReference type="InterPro" id="IPR055132">
    <property type="entry name" value="RNase_J_b_CASP"/>
</dbReference>
<dbReference type="CDD" id="cd07714">
    <property type="entry name" value="RNaseJ_MBL-fold"/>
    <property type="match status" value="1"/>
</dbReference>
<sequence>MFLTKKLLLPIFSSINSISIMSNNLDQSNNESINSLIPTDKLVFIPIGGCNEIGMNVNIYHYQGEFIMVDCGAGFPSDFTPGANMLITDLSFIKASGKKLAGLILTHAHEDHLGGVQYLLQDLDCPIYTTNFTANFLLLRLKEYDPTCQVTINKITPGHRFNIGPFAIEMLTLTHSAPEMQALMIRTDAGTILHTGDWKFDDDPIIGKESDKVLLQKYGDEGITALVCDSTNVFYSGFSGSEGNLQKSLIDIIGSASGLIITTTFASNLARLQSLIVAAKHAGRKVIFAGKSLLRMMRAAQDSGYLNDANEQLLDIKEFSKYPREKLMIISTGCQGEPLAAVNKIVTGSHQHIKLQAKDTVIFSSKIIPGNEKRIYKLFNQLTRAQVKVITEKDNFVHVSGHPAIEELKAMYKLTRPKICIPVHGEPIHIHEHANLAKSCGIKNVVELENGSILQINSDSHKILGKIKVQYLAIDGNYILSANSDIFYKRRRMQENGIVIATLIFNNRNILAIEPILSFPGLLDPNPKNEHDPDYSIATLIKQELQQILSINNSSKKSIKRDKIEEVTKSCIRRIIKQEVNKNPIIMVNIHKLYQQRN</sequence>
<dbReference type="Pfam" id="PF07521">
    <property type="entry name" value="RMMBL"/>
    <property type="match status" value="1"/>
</dbReference>
<evidence type="ECO:0000256" key="6">
    <source>
        <dbReference type="ARBA" id="ARBA00022839"/>
    </source>
</evidence>
<evidence type="ECO:0000256" key="3">
    <source>
        <dbReference type="ARBA" id="ARBA00022723"/>
    </source>
</evidence>
<dbReference type="Gene3D" id="3.40.50.10710">
    <property type="entry name" value="Metallo-hydrolase/oxidoreductase"/>
    <property type="match status" value="1"/>
</dbReference>
<dbReference type="GO" id="GO:0004527">
    <property type="term" value="F:exonuclease activity"/>
    <property type="evidence" value="ECO:0007669"/>
    <property type="project" value="UniProtKB-KW"/>
</dbReference>
<keyword evidence="4" id="KW-0378">Hydrolase</keyword>
<dbReference type="GO" id="GO:0046872">
    <property type="term" value="F:metal ion binding"/>
    <property type="evidence" value="ECO:0007669"/>
    <property type="project" value="UniProtKB-KW"/>
</dbReference>
<keyword evidence="7" id="KW-0694">RNA-binding</keyword>
<dbReference type="EMBL" id="AP008981">
    <property type="protein sequence ID" value="BAG39827.1"/>
    <property type="molecule type" value="Genomic_DNA"/>
</dbReference>
<evidence type="ECO:0000256" key="4">
    <source>
        <dbReference type="ARBA" id="ARBA00022801"/>
    </source>
</evidence>
<dbReference type="AlphaFoldDB" id="B3CQR1"/>
<keyword evidence="5" id="KW-0862">Zinc</keyword>
<dbReference type="Gene3D" id="3.60.15.10">
    <property type="entry name" value="Ribonuclease Z/Hydroxyacylglutathione hydrolase-like"/>
    <property type="match status" value="1"/>
</dbReference>
<dbReference type="HOGENOM" id="CLU_008727_3_3_5"/>
<dbReference type="GO" id="GO:0003723">
    <property type="term" value="F:RNA binding"/>
    <property type="evidence" value="ECO:0007669"/>
    <property type="project" value="UniProtKB-KW"/>
</dbReference>
<evidence type="ECO:0000256" key="5">
    <source>
        <dbReference type="ARBA" id="ARBA00022833"/>
    </source>
</evidence>
<evidence type="ECO:0000256" key="1">
    <source>
        <dbReference type="ARBA" id="ARBA00022490"/>
    </source>
</evidence>
<keyword evidence="3" id="KW-0479">Metal-binding</keyword>
<dbReference type="InterPro" id="IPR036866">
    <property type="entry name" value="RibonucZ/Hydroxyglut_hydro"/>
</dbReference>
<keyword evidence="1" id="KW-0963">Cytoplasm</keyword>
<dbReference type="KEGG" id="ott:OTT_0369"/>
<protein>
    <submittedName>
        <fullName evidence="9">Metallo-beta-lactamase family protein</fullName>
    </submittedName>
</protein>
<keyword evidence="6" id="KW-0269">Exonuclease</keyword>
<name>B3CQR1_ORITI</name>
<dbReference type="Pfam" id="PF22505">
    <property type="entry name" value="RNase_J_b_CASP"/>
    <property type="match status" value="1"/>
</dbReference>
<evidence type="ECO:0000259" key="8">
    <source>
        <dbReference type="SMART" id="SM00849"/>
    </source>
</evidence>
<dbReference type="InterPro" id="IPR041636">
    <property type="entry name" value="RNase_J_C"/>
</dbReference>
<dbReference type="InterPro" id="IPR001279">
    <property type="entry name" value="Metallo-B-lactamas"/>
</dbReference>
<dbReference type="Pfam" id="PF12706">
    <property type="entry name" value="Lactamase_B_2"/>
    <property type="match status" value="1"/>
</dbReference>
<evidence type="ECO:0000256" key="7">
    <source>
        <dbReference type="ARBA" id="ARBA00022884"/>
    </source>
</evidence>
<dbReference type="InterPro" id="IPR011108">
    <property type="entry name" value="RMMBL"/>
</dbReference>
<gene>
    <name evidence="9" type="ordered locus">OTT_0369</name>
</gene>
<evidence type="ECO:0000256" key="2">
    <source>
        <dbReference type="ARBA" id="ARBA00022722"/>
    </source>
</evidence>
<dbReference type="NCBIfam" id="TIGR00649">
    <property type="entry name" value="MG423"/>
    <property type="match status" value="1"/>
</dbReference>
<accession>B3CQR1</accession>
<dbReference type="InterPro" id="IPR042173">
    <property type="entry name" value="RNase_J_2"/>
</dbReference>
<dbReference type="SUPFAM" id="SSF56281">
    <property type="entry name" value="Metallo-hydrolase/oxidoreductase"/>
    <property type="match status" value="1"/>
</dbReference>
<dbReference type="Pfam" id="PF17770">
    <property type="entry name" value="RNase_J_C"/>
    <property type="match status" value="1"/>
</dbReference>